<dbReference type="Proteomes" id="UP000799750">
    <property type="component" value="Unassembled WGS sequence"/>
</dbReference>
<dbReference type="EMBL" id="MU004196">
    <property type="protein sequence ID" value="KAF2490827.1"/>
    <property type="molecule type" value="Genomic_DNA"/>
</dbReference>
<evidence type="ECO:0000259" key="1">
    <source>
        <dbReference type="PROSITE" id="PS50181"/>
    </source>
</evidence>
<dbReference type="SUPFAM" id="SSF81383">
    <property type="entry name" value="F-box domain"/>
    <property type="match status" value="1"/>
</dbReference>
<gene>
    <name evidence="2" type="ORF">BU16DRAFT_565763</name>
</gene>
<dbReference type="InterPro" id="IPR036770">
    <property type="entry name" value="Ankyrin_rpt-contain_sf"/>
</dbReference>
<dbReference type="Pfam" id="PF00646">
    <property type="entry name" value="F-box"/>
    <property type="match status" value="1"/>
</dbReference>
<protein>
    <recommendedName>
        <fullName evidence="1">F-box domain-containing protein</fullName>
    </recommendedName>
</protein>
<dbReference type="OrthoDB" id="366390at2759"/>
<accession>A0A6A6QHA7</accession>
<sequence length="226" mass="25163">MSLADLPNELIFEVASYLDDASLSGLSRICKGAQDLLQGDLHRRAITDRPTSQPQSGARLTISALDWAVKNHKVPLVRYLLAHNATGFDATKQTWPALDRLIDRRDYYDIGTTMILVAKAAELGRLSGIDATAILSNQLPDHVEPYSRGFYADRDRDRYAHQEDPDGSKKLQLVDLLLSKYGADATGAGIKDAGYRGSFLHRARCPKMFKLLLQHKADINWTSSYC</sequence>
<dbReference type="InterPro" id="IPR036047">
    <property type="entry name" value="F-box-like_dom_sf"/>
</dbReference>
<dbReference type="PROSITE" id="PS50181">
    <property type="entry name" value="FBOX"/>
    <property type="match status" value="1"/>
</dbReference>
<reference evidence="2" key="1">
    <citation type="journal article" date="2020" name="Stud. Mycol.">
        <title>101 Dothideomycetes genomes: a test case for predicting lifestyles and emergence of pathogens.</title>
        <authorList>
            <person name="Haridas S."/>
            <person name="Albert R."/>
            <person name="Binder M."/>
            <person name="Bloem J."/>
            <person name="Labutti K."/>
            <person name="Salamov A."/>
            <person name="Andreopoulos B."/>
            <person name="Baker S."/>
            <person name="Barry K."/>
            <person name="Bills G."/>
            <person name="Bluhm B."/>
            <person name="Cannon C."/>
            <person name="Castanera R."/>
            <person name="Culley D."/>
            <person name="Daum C."/>
            <person name="Ezra D."/>
            <person name="Gonzalez J."/>
            <person name="Henrissat B."/>
            <person name="Kuo A."/>
            <person name="Liang C."/>
            <person name="Lipzen A."/>
            <person name="Lutzoni F."/>
            <person name="Magnuson J."/>
            <person name="Mondo S."/>
            <person name="Nolan M."/>
            <person name="Ohm R."/>
            <person name="Pangilinan J."/>
            <person name="Park H.-J."/>
            <person name="Ramirez L."/>
            <person name="Alfaro M."/>
            <person name="Sun H."/>
            <person name="Tritt A."/>
            <person name="Yoshinaga Y."/>
            <person name="Zwiers L.-H."/>
            <person name="Turgeon B."/>
            <person name="Goodwin S."/>
            <person name="Spatafora J."/>
            <person name="Crous P."/>
            <person name="Grigoriev I."/>
        </authorList>
    </citation>
    <scope>NUCLEOTIDE SEQUENCE</scope>
    <source>
        <strain evidence="2">CBS 269.34</strain>
    </source>
</reference>
<organism evidence="2 3">
    <name type="scientific">Lophium mytilinum</name>
    <dbReference type="NCBI Taxonomy" id="390894"/>
    <lineage>
        <taxon>Eukaryota</taxon>
        <taxon>Fungi</taxon>
        <taxon>Dikarya</taxon>
        <taxon>Ascomycota</taxon>
        <taxon>Pezizomycotina</taxon>
        <taxon>Dothideomycetes</taxon>
        <taxon>Pleosporomycetidae</taxon>
        <taxon>Mytilinidiales</taxon>
        <taxon>Mytilinidiaceae</taxon>
        <taxon>Lophium</taxon>
    </lineage>
</organism>
<proteinExistence type="predicted"/>
<evidence type="ECO:0000313" key="3">
    <source>
        <dbReference type="Proteomes" id="UP000799750"/>
    </source>
</evidence>
<dbReference type="AlphaFoldDB" id="A0A6A6QHA7"/>
<name>A0A6A6QHA7_9PEZI</name>
<keyword evidence="3" id="KW-1185">Reference proteome</keyword>
<dbReference type="InterPro" id="IPR001810">
    <property type="entry name" value="F-box_dom"/>
</dbReference>
<feature type="domain" description="F-box" evidence="1">
    <location>
        <begin position="1"/>
        <end position="46"/>
    </location>
</feature>
<dbReference type="Gene3D" id="1.25.40.20">
    <property type="entry name" value="Ankyrin repeat-containing domain"/>
    <property type="match status" value="1"/>
</dbReference>
<evidence type="ECO:0000313" key="2">
    <source>
        <dbReference type="EMBL" id="KAF2490827.1"/>
    </source>
</evidence>
<dbReference type="SUPFAM" id="SSF48403">
    <property type="entry name" value="Ankyrin repeat"/>
    <property type="match status" value="1"/>
</dbReference>